<comment type="caution">
    <text evidence="3">The sequence shown here is derived from an EMBL/GenBank/DDBJ whole genome shotgun (WGS) entry which is preliminary data.</text>
</comment>
<feature type="region of interest" description="Disordered" evidence="2">
    <location>
        <begin position="17"/>
        <end position="47"/>
    </location>
</feature>
<dbReference type="InterPro" id="IPR036638">
    <property type="entry name" value="HLH_DNA-bd_sf"/>
</dbReference>
<feature type="compositionally biased region" description="Polar residues" evidence="2">
    <location>
        <begin position="287"/>
        <end position="299"/>
    </location>
</feature>
<evidence type="ECO:0000256" key="2">
    <source>
        <dbReference type="SAM" id="MobiDB-lite"/>
    </source>
</evidence>
<protein>
    <recommendedName>
        <fullName evidence="5">BHLH domain-containing protein</fullName>
    </recommendedName>
</protein>
<keyword evidence="4" id="KW-1185">Reference proteome</keyword>
<name>A0ABR2X4G8_9FUNG</name>
<accession>A0ABR2X4G8</accession>
<dbReference type="Proteomes" id="UP001479436">
    <property type="component" value="Unassembled WGS sequence"/>
</dbReference>
<keyword evidence="1" id="KW-0175">Coiled coil</keyword>
<feature type="region of interest" description="Disordered" evidence="2">
    <location>
        <begin position="287"/>
        <end position="313"/>
    </location>
</feature>
<reference evidence="3 4" key="1">
    <citation type="submission" date="2023-04" db="EMBL/GenBank/DDBJ databases">
        <title>Genome of Basidiobolus ranarum AG-B5.</title>
        <authorList>
            <person name="Stajich J.E."/>
            <person name="Carter-House D."/>
            <person name="Gryganskyi A."/>
        </authorList>
    </citation>
    <scope>NUCLEOTIDE SEQUENCE [LARGE SCALE GENOMIC DNA]</scope>
    <source>
        <strain evidence="3 4">AG-B5</strain>
    </source>
</reference>
<gene>
    <name evidence="3" type="ORF">K7432_000549</name>
</gene>
<feature type="coiled-coil region" evidence="1">
    <location>
        <begin position="139"/>
        <end position="166"/>
    </location>
</feature>
<evidence type="ECO:0008006" key="5">
    <source>
        <dbReference type="Google" id="ProtNLM"/>
    </source>
</evidence>
<sequence length="346" mass="38164">METKPYNKGGCISMVVPTQGCSQNGPSGSSPRPIPDSRPYPLTNPTVGTKLKLFRFENSMQGKARKPRKSRKTDSYLLNGVNILNNDNSEYKANLRKTKPRDPCKPKPNDLVDPAVKKLVDMIPSSGGGESNHDTTHVLKRAAEYLERLQNENQNLRFENQLLKEQPPVNSDASKHPSIVITGSENSEHVNGYTSFSARSSQVTSPCASPIPRPLEPGSPLFVQDCRYLDYDYNHVTQARSAPNSPYHSNSSTASSPSQTPPPQNLAPIRSDLPLLPPLTSFLQADTKTPRTRSLSSSPIMVHTSRHQAPPPKNFIDNAPIQFAFSLSNSPKHQTNQSTFFNAYAM</sequence>
<dbReference type="EMBL" id="JASJQH010000010">
    <property type="protein sequence ID" value="KAK9768635.1"/>
    <property type="molecule type" value="Genomic_DNA"/>
</dbReference>
<feature type="compositionally biased region" description="Low complexity" evidence="2">
    <location>
        <begin position="244"/>
        <end position="258"/>
    </location>
</feature>
<dbReference type="Gene3D" id="4.10.280.10">
    <property type="entry name" value="Helix-loop-helix DNA-binding domain"/>
    <property type="match status" value="1"/>
</dbReference>
<dbReference type="SUPFAM" id="SSF47459">
    <property type="entry name" value="HLH, helix-loop-helix DNA-binding domain"/>
    <property type="match status" value="1"/>
</dbReference>
<evidence type="ECO:0000313" key="3">
    <source>
        <dbReference type="EMBL" id="KAK9768635.1"/>
    </source>
</evidence>
<evidence type="ECO:0000256" key="1">
    <source>
        <dbReference type="SAM" id="Coils"/>
    </source>
</evidence>
<evidence type="ECO:0000313" key="4">
    <source>
        <dbReference type="Proteomes" id="UP001479436"/>
    </source>
</evidence>
<organism evidence="3 4">
    <name type="scientific">Basidiobolus ranarum</name>
    <dbReference type="NCBI Taxonomy" id="34480"/>
    <lineage>
        <taxon>Eukaryota</taxon>
        <taxon>Fungi</taxon>
        <taxon>Fungi incertae sedis</taxon>
        <taxon>Zoopagomycota</taxon>
        <taxon>Entomophthoromycotina</taxon>
        <taxon>Basidiobolomycetes</taxon>
        <taxon>Basidiobolales</taxon>
        <taxon>Basidiobolaceae</taxon>
        <taxon>Basidiobolus</taxon>
    </lineage>
</organism>
<feature type="region of interest" description="Disordered" evidence="2">
    <location>
        <begin position="239"/>
        <end position="271"/>
    </location>
</feature>
<feature type="compositionally biased region" description="Polar residues" evidence="2">
    <location>
        <begin position="19"/>
        <end position="30"/>
    </location>
</feature>
<proteinExistence type="predicted"/>